<dbReference type="InterPro" id="IPR029058">
    <property type="entry name" value="AB_hydrolase_fold"/>
</dbReference>
<dbReference type="EMBL" id="MBLM01000129">
    <property type="protein sequence ID" value="OHV34036.1"/>
    <property type="molecule type" value="Genomic_DNA"/>
</dbReference>
<sequence length="238" mass="25985">MRTENIEYTCRDLHLVGELSLDESRPGPRPAVLVCHGGGGLNENVRRQARRLAELGYVAFALDYYGGGRELRADETDRFAELSADMAFVRSLGRAGLEVLLAQEATAPGQVAAIGYCFGGALALELARDGADLRAIVGFHSILATPRPADAANITGRVLVCLGTDDPYVPPEQRRAFEAEMHAAGVAWEMHLYGGVGHSFTDPSHDGLRPGIRYDRRSDERSWKAMIDLFEEVFPASR</sequence>
<comment type="similarity">
    <text evidence="1">Belongs to the AB hydrolase superfamily.</text>
</comment>
<evidence type="ECO:0000259" key="2">
    <source>
        <dbReference type="Pfam" id="PF01738"/>
    </source>
</evidence>
<dbReference type="OrthoDB" id="3208682at2"/>
<dbReference type="SUPFAM" id="SSF53474">
    <property type="entry name" value="alpha/beta-Hydrolases"/>
    <property type="match status" value="1"/>
</dbReference>
<feature type="domain" description="Dienelactone hydrolase" evidence="2">
    <location>
        <begin position="26"/>
        <end position="233"/>
    </location>
</feature>
<dbReference type="Proteomes" id="UP000179627">
    <property type="component" value="Unassembled WGS sequence"/>
</dbReference>
<name>A0A1S1QKC3_9ACTN</name>
<dbReference type="PANTHER" id="PTHR22946">
    <property type="entry name" value="DIENELACTONE HYDROLASE DOMAIN-CONTAINING PROTEIN-RELATED"/>
    <property type="match status" value="1"/>
</dbReference>
<dbReference type="RefSeq" id="WP_071086601.1">
    <property type="nucleotide sequence ID" value="NZ_MBLM01000129.1"/>
</dbReference>
<evidence type="ECO:0000313" key="4">
    <source>
        <dbReference type="Proteomes" id="UP000179627"/>
    </source>
</evidence>
<evidence type="ECO:0000256" key="1">
    <source>
        <dbReference type="ARBA" id="ARBA00008645"/>
    </source>
</evidence>
<dbReference type="GO" id="GO:0016787">
    <property type="term" value="F:hydrolase activity"/>
    <property type="evidence" value="ECO:0007669"/>
    <property type="project" value="UniProtKB-KW"/>
</dbReference>
<dbReference type="Gene3D" id="3.40.50.1820">
    <property type="entry name" value="alpha/beta hydrolase"/>
    <property type="match status" value="1"/>
</dbReference>
<dbReference type="InterPro" id="IPR050261">
    <property type="entry name" value="FrsA_esterase"/>
</dbReference>
<proteinExistence type="inferred from homology"/>
<organism evidence="3 4">
    <name type="scientific">Parafrankia colletiae</name>
    <dbReference type="NCBI Taxonomy" id="573497"/>
    <lineage>
        <taxon>Bacteria</taxon>
        <taxon>Bacillati</taxon>
        <taxon>Actinomycetota</taxon>
        <taxon>Actinomycetes</taxon>
        <taxon>Frankiales</taxon>
        <taxon>Frankiaceae</taxon>
        <taxon>Parafrankia</taxon>
    </lineage>
</organism>
<keyword evidence="4" id="KW-1185">Reference proteome</keyword>
<dbReference type="InterPro" id="IPR002925">
    <property type="entry name" value="Dienelactn_hydro"/>
</dbReference>
<dbReference type="PANTHER" id="PTHR22946:SF0">
    <property type="entry name" value="DIENELACTONE HYDROLASE DOMAIN-CONTAINING PROTEIN"/>
    <property type="match status" value="1"/>
</dbReference>
<dbReference type="Pfam" id="PF01738">
    <property type="entry name" value="DLH"/>
    <property type="match status" value="1"/>
</dbReference>
<dbReference type="AlphaFoldDB" id="A0A1S1QKC3"/>
<protein>
    <submittedName>
        <fullName evidence="3">Dienelactone hydrolase</fullName>
    </submittedName>
</protein>
<gene>
    <name evidence="3" type="ORF">CC117_22290</name>
</gene>
<evidence type="ECO:0000313" key="3">
    <source>
        <dbReference type="EMBL" id="OHV34036.1"/>
    </source>
</evidence>
<accession>A0A1S1QKC3</accession>
<comment type="caution">
    <text evidence="3">The sequence shown here is derived from an EMBL/GenBank/DDBJ whole genome shotgun (WGS) entry which is preliminary data.</text>
</comment>
<keyword evidence="3" id="KW-0378">Hydrolase</keyword>
<reference evidence="4" key="1">
    <citation type="submission" date="2016-07" db="EMBL/GenBank/DDBJ databases">
        <title>Sequence Frankia sp. strain CcI1.17.</title>
        <authorList>
            <person name="Ghodhbane-Gtari F."/>
            <person name="Swanson E."/>
            <person name="Gueddou A."/>
            <person name="Morris K."/>
            <person name="Hezbri K."/>
            <person name="Ktari A."/>
            <person name="Nouioui I."/>
            <person name="Abebe-Akele F."/>
            <person name="Simpson S."/>
            <person name="Thomas K."/>
            <person name="Gtari M."/>
            <person name="Tisa L.S."/>
            <person name="Hurst S."/>
        </authorList>
    </citation>
    <scope>NUCLEOTIDE SEQUENCE [LARGE SCALE GENOMIC DNA]</scope>
    <source>
        <strain evidence="4">Cc1.17</strain>
    </source>
</reference>